<name>A0AAD3H1V9_9STRA</name>
<dbReference type="Pfam" id="PF00069">
    <property type="entry name" value="Pkinase"/>
    <property type="match status" value="1"/>
</dbReference>
<dbReference type="InterPro" id="IPR000719">
    <property type="entry name" value="Prot_kinase_dom"/>
</dbReference>
<protein>
    <recommendedName>
        <fullName evidence="1">non-specific serine/threonine protein kinase</fullName>
        <ecNumber evidence="1">2.7.11.1</ecNumber>
    </recommendedName>
</protein>
<evidence type="ECO:0000313" key="12">
    <source>
        <dbReference type="Proteomes" id="UP001054902"/>
    </source>
</evidence>
<evidence type="ECO:0000256" key="6">
    <source>
        <dbReference type="ARBA" id="ARBA00022840"/>
    </source>
</evidence>
<dbReference type="FunFam" id="1.10.510.10:FF:000459">
    <property type="entry name" value="Casein kinase II subunit alpha"/>
    <property type="match status" value="1"/>
</dbReference>
<dbReference type="PANTHER" id="PTHR24054">
    <property type="entry name" value="CASEIN KINASE II SUBUNIT ALPHA"/>
    <property type="match status" value="1"/>
</dbReference>
<comment type="catalytic activity">
    <reaction evidence="7">
        <text>L-threonyl-[protein] + ATP = O-phospho-L-threonyl-[protein] + ADP + H(+)</text>
        <dbReference type="Rhea" id="RHEA:46608"/>
        <dbReference type="Rhea" id="RHEA-COMP:11060"/>
        <dbReference type="Rhea" id="RHEA-COMP:11605"/>
        <dbReference type="ChEBI" id="CHEBI:15378"/>
        <dbReference type="ChEBI" id="CHEBI:30013"/>
        <dbReference type="ChEBI" id="CHEBI:30616"/>
        <dbReference type="ChEBI" id="CHEBI:61977"/>
        <dbReference type="ChEBI" id="CHEBI:456216"/>
        <dbReference type="EC" id="2.7.11.1"/>
    </reaction>
</comment>
<dbReference type="InterPro" id="IPR008271">
    <property type="entry name" value="Ser/Thr_kinase_AS"/>
</dbReference>
<evidence type="ECO:0000256" key="5">
    <source>
        <dbReference type="ARBA" id="ARBA00022777"/>
    </source>
</evidence>
<comment type="catalytic activity">
    <reaction evidence="8">
        <text>L-seryl-[protein] + ATP = O-phospho-L-seryl-[protein] + ADP + H(+)</text>
        <dbReference type="Rhea" id="RHEA:17989"/>
        <dbReference type="Rhea" id="RHEA-COMP:9863"/>
        <dbReference type="Rhea" id="RHEA-COMP:11604"/>
        <dbReference type="ChEBI" id="CHEBI:15378"/>
        <dbReference type="ChEBI" id="CHEBI:29999"/>
        <dbReference type="ChEBI" id="CHEBI:30616"/>
        <dbReference type="ChEBI" id="CHEBI:83421"/>
        <dbReference type="ChEBI" id="CHEBI:456216"/>
        <dbReference type="EC" id="2.7.11.1"/>
    </reaction>
</comment>
<dbReference type="PROSITE" id="PS50011">
    <property type="entry name" value="PROTEIN_KINASE_DOM"/>
    <property type="match status" value="1"/>
</dbReference>
<feature type="chain" id="PRO_5042100045" description="non-specific serine/threonine protein kinase" evidence="9">
    <location>
        <begin position="27"/>
        <end position="482"/>
    </location>
</feature>
<feature type="signal peptide" evidence="9">
    <location>
        <begin position="1"/>
        <end position="26"/>
    </location>
</feature>
<dbReference type="SMART" id="SM00220">
    <property type="entry name" value="S_TKc"/>
    <property type="match status" value="1"/>
</dbReference>
<dbReference type="PROSITE" id="PS00108">
    <property type="entry name" value="PROTEIN_KINASE_ST"/>
    <property type="match status" value="1"/>
</dbReference>
<evidence type="ECO:0000313" key="11">
    <source>
        <dbReference type="EMBL" id="GFH46849.1"/>
    </source>
</evidence>
<evidence type="ECO:0000256" key="7">
    <source>
        <dbReference type="ARBA" id="ARBA00047899"/>
    </source>
</evidence>
<dbReference type="GO" id="GO:0005524">
    <property type="term" value="F:ATP binding"/>
    <property type="evidence" value="ECO:0007669"/>
    <property type="project" value="UniProtKB-KW"/>
</dbReference>
<evidence type="ECO:0000256" key="2">
    <source>
        <dbReference type="ARBA" id="ARBA00022527"/>
    </source>
</evidence>
<keyword evidence="4" id="KW-0547">Nucleotide-binding</keyword>
<evidence type="ECO:0000256" key="1">
    <source>
        <dbReference type="ARBA" id="ARBA00012513"/>
    </source>
</evidence>
<dbReference type="EC" id="2.7.11.1" evidence="1"/>
<keyword evidence="6" id="KW-0067">ATP-binding</keyword>
<evidence type="ECO:0000259" key="10">
    <source>
        <dbReference type="PROSITE" id="PS50011"/>
    </source>
</evidence>
<dbReference type="GO" id="GO:0006357">
    <property type="term" value="P:regulation of transcription by RNA polymerase II"/>
    <property type="evidence" value="ECO:0007669"/>
    <property type="project" value="UniProtKB-ARBA"/>
</dbReference>
<evidence type="ECO:0000256" key="9">
    <source>
        <dbReference type="SAM" id="SignalP"/>
    </source>
</evidence>
<dbReference type="GO" id="GO:0004674">
    <property type="term" value="F:protein serine/threonine kinase activity"/>
    <property type="evidence" value="ECO:0007669"/>
    <property type="project" value="UniProtKB-KW"/>
</dbReference>
<keyword evidence="12" id="KW-1185">Reference proteome</keyword>
<evidence type="ECO:0000256" key="4">
    <source>
        <dbReference type="ARBA" id="ARBA00022741"/>
    </source>
</evidence>
<accession>A0AAD3H1V9</accession>
<keyword evidence="3" id="KW-0808">Transferase</keyword>
<dbReference type="Gene3D" id="3.30.200.20">
    <property type="entry name" value="Phosphorylase Kinase, domain 1"/>
    <property type="match status" value="1"/>
</dbReference>
<evidence type="ECO:0000256" key="8">
    <source>
        <dbReference type="ARBA" id="ARBA00048679"/>
    </source>
</evidence>
<dbReference type="SUPFAM" id="SSF56112">
    <property type="entry name" value="Protein kinase-like (PK-like)"/>
    <property type="match status" value="1"/>
</dbReference>
<keyword evidence="9" id="KW-0732">Signal</keyword>
<dbReference type="GO" id="GO:0005956">
    <property type="term" value="C:protein kinase CK2 complex"/>
    <property type="evidence" value="ECO:0007669"/>
    <property type="project" value="TreeGrafter"/>
</dbReference>
<keyword evidence="5" id="KW-0418">Kinase</keyword>
<keyword evidence="2" id="KW-0723">Serine/threonine-protein kinase</keyword>
<dbReference type="PANTHER" id="PTHR24054:SF0">
    <property type="entry name" value="CASEIN KINASE II SUBUNIT ALPHA"/>
    <property type="match status" value="1"/>
</dbReference>
<reference evidence="11 12" key="1">
    <citation type="journal article" date="2021" name="Sci. Rep.">
        <title>The genome of the diatom Chaetoceros tenuissimus carries an ancient integrated fragment of an extant virus.</title>
        <authorList>
            <person name="Hongo Y."/>
            <person name="Kimura K."/>
            <person name="Takaki Y."/>
            <person name="Yoshida Y."/>
            <person name="Baba S."/>
            <person name="Kobayashi G."/>
            <person name="Nagasaki K."/>
            <person name="Hano T."/>
            <person name="Tomaru Y."/>
        </authorList>
    </citation>
    <scope>NUCLEOTIDE SEQUENCE [LARGE SCALE GENOMIC DNA]</scope>
    <source>
        <strain evidence="11 12">NIES-3715</strain>
    </source>
</reference>
<gene>
    <name evidence="11" type="ORF">CTEN210_03323</name>
</gene>
<dbReference type="AlphaFoldDB" id="A0AAD3H1V9"/>
<dbReference type="GO" id="GO:0031981">
    <property type="term" value="C:nuclear lumen"/>
    <property type="evidence" value="ECO:0007669"/>
    <property type="project" value="UniProtKB-ARBA"/>
</dbReference>
<organism evidence="11 12">
    <name type="scientific">Chaetoceros tenuissimus</name>
    <dbReference type="NCBI Taxonomy" id="426638"/>
    <lineage>
        <taxon>Eukaryota</taxon>
        <taxon>Sar</taxon>
        <taxon>Stramenopiles</taxon>
        <taxon>Ochrophyta</taxon>
        <taxon>Bacillariophyta</taxon>
        <taxon>Coscinodiscophyceae</taxon>
        <taxon>Chaetocerotophycidae</taxon>
        <taxon>Chaetocerotales</taxon>
        <taxon>Chaetocerotaceae</taxon>
        <taxon>Chaetoceros</taxon>
    </lineage>
</organism>
<sequence length="482" mass="54882">MRNQKWTSTAVITVVLLLSRPCALNASRAYPKGCLRESPSYYDYDGLDFPPNNLVPIRSHDDFALLRRLGAGKFSDVFEAVESCPSINNVADPNHFLQKDYDPSQLCVIKCLKPVSERKIKRELLVLSHASTLPNLARLKAVVVPQIIDDEYNKSLDNAQSRQSLGSLHQYDGKMPSLVLEHAGQNARWLCHGLARDPTSLSSEQKENINMQQEPFYLTEFEIKYFLCHLLVALDALHQRGIMHRDVKPRNILINRQWPPGSRSKQKINGLAPPPLMLIDLGLADFYLPNQTYNVRVASRHYKAPELLLGNENYDFAIDMWGVGMILGGLILRREPLFRGKDNTDQLGKIVAILGRNDLFKYVEKYGLRLTNDLNKVIRKYSVRYNPSGERKSWTSLLQSNEKKSLQPGLKGDASKNVPSPSAEAIDLLDKLLIYDHEERLTAREAMRHPFFDDVREIVAVEIRVRSALEQQQLNRSNNLSQ</sequence>
<dbReference type="InterPro" id="IPR011009">
    <property type="entry name" value="Kinase-like_dom_sf"/>
</dbReference>
<dbReference type="GO" id="GO:0005829">
    <property type="term" value="C:cytosol"/>
    <property type="evidence" value="ECO:0007669"/>
    <property type="project" value="TreeGrafter"/>
</dbReference>
<proteinExistence type="predicted"/>
<dbReference type="InterPro" id="IPR045216">
    <property type="entry name" value="CK2_alpha"/>
</dbReference>
<comment type="caution">
    <text evidence="11">The sequence shown here is derived from an EMBL/GenBank/DDBJ whole genome shotgun (WGS) entry which is preliminary data.</text>
</comment>
<dbReference type="Proteomes" id="UP001054902">
    <property type="component" value="Unassembled WGS sequence"/>
</dbReference>
<feature type="domain" description="Protein kinase" evidence="10">
    <location>
        <begin position="63"/>
        <end position="452"/>
    </location>
</feature>
<evidence type="ECO:0000256" key="3">
    <source>
        <dbReference type="ARBA" id="ARBA00022679"/>
    </source>
</evidence>
<dbReference type="GO" id="GO:0051726">
    <property type="term" value="P:regulation of cell cycle"/>
    <property type="evidence" value="ECO:0007669"/>
    <property type="project" value="TreeGrafter"/>
</dbReference>
<dbReference type="EMBL" id="BLLK01000022">
    <property type="protein sequence ID" value="GFH46849.1"/>
    <property type="molecule type" value="Genomic_DNA"/>
</dbReference>
<dbReference type="Gene3D" id="1.10.510.10">
    <property type="entry name" value="Transferase(Phosphotransferase) domain 1"/>
    <property type="match status" value="1"/>
</dbReference>